<name>A0ACC0LHV2_RHOML</name>
<sequence>MVLKENLGIMGIVEAKVRAENMVKVVQHCFPLHWRSLHNLGSCVAARIVLEWDSQKFDVVLFQSSSQLLVVFVRDIVDDRRFYLFVVYGSTSMIERRVLWSEMRRNGLGDNKSILDRVLINSNWLNLFPNNEAVVQPPGISDHCPIMVSIAFNIAQKRSFKFFNFWMANPKFSEVLKTSWAAVVQESPMFVLSVKLKRLKGVLREFNKKSYSGISSRVQMARAELTRVQERCFTNPFDATLGLLEKEKMKIFMELSLVEESFLKQKSRVKWLGLGDKNTRFFFHKMCI</sequence>
<evidence type="ECO:0000313" key="1">
    <source>
        <dbReference type="EMBL" id="KAI8527723.1"/>
    </source>
</evidence>
<accession>A0ACC0LHV2</accession>
<dbReference type="Proteomes" id="UP001062846">
    <property type="component" value="Chromosome 12"/>
</dbReference>
<comment type="caution">
    <text evidence="1">The sequence shown here is derived from an EMBL/GenBank/DDBJ whole genome shotgun (WGS) entry which is preliminary data.</text>
</comment>
<proteinExistence type="predicted"/>
<protein>
    <submittedName>
        <fullName evidence="1">Uncharacterized protein</fullName>
    </submittedName>
</protein>
<evidence type="ECO:0000313" key="2">
    <source>
        <dbReference type="Proteomes" id="UP001062846"/>
    </source>
</evidence>
<organism evidence="1 2">
    <name type="scientific">Rhododendron molle</name>
    <name type="common">Chinese azalea</name>
    <name type="synonym">Azalea mollis</name>
    <dbReference type="NCBI Taxonomy" id="49168"/>
    <lineage>
        <taxon>Eukaryota</taxon>
        <taxon>Viridiplantae</taxon>
        <taxon>Streptophyta</taxon>
        <taxon>Embryophyta</taxon>
        <taxon>Tracheophyta</taxon>
        <taxon>Spermatophyta</taxon>
        <taxon>Magnoliopsida</taxon>
        <taxon>eudicotyledons</taxon>
        <taxon>Gunneridae</taxon>
        <taxon>Pentapetalae</taxon>
        <taxon>asterids</taxon>
        <taxon>Ericales</taxon>
        <taxon>Ericaceae</taxon>
        <taxon>Ericoideae</taxon>
        <taxon>Rhodoreae</taxon>
        <taxon>Rhododendron</taxon>
    </lineage>
</organism>
<keyword evidence="2" id="KW-1185">Reference proteome</keyword>
<reference evidence="1" key="1">
    <citation type="submission" date="2022-02" db="EMBL/GenBank/DDBJ databases">
        <title>Plant Genome Project.</title>
        <authorList>
            <person name="Zhang R.-G."/>
        </authorList>
    </citation>
    <scope>NUCLEOTIDE SEQUENCE</scope>
    <source>
        <strain evidence="1">AT1</strain>
    </source>
</reference>
<gene>
    <name evidence="1" type="ORF">RHMOL_Rhmol12G0096700</name>
</gene>
<dbReference type="EMBL" id="CM046399">
    <property type="protein sequence ID" value="KAI8527723.1"/>
    <property type="molecule type" value="Genomic_DNA"/>
</dbReference>